<dbReference type="PATRIC" id="fig|292563.3.peg.2216"/>
<dbReference type="Gene3D" id="3.40.190.10">
    <property type="entry name" value="Periplasmic binding protein-like II"/>
    <property type="match status" value="2"/>
</dbReference>
<evidence type="ECO:0000256" key="4">
    <source>
        <dbReference type="ARBA" id="ARBA00022605"/>
    </source>
</evidence>
<evidence type="ECO:0000313" key="14">
    <source>
        <dbReference type="Proteomes" id="UP000010483"/>
    </source>
</evidence>
<comment type="pathway">
    <text evidence="1 10">Amino-acid biosynthesis; L-phenylalanine biosynthesis; phenylpyruvate from prephenate: step 1/1.</text>
</comment>
<dbReference type="InterPro" id="IPR001086">
    <property type="entry name" value="Preph_deHydtase"/>
</dbReference>
<evidence type="ECO:0000256" key="5">
    <source>
        <dbReference type="ARBA" id="ARBA00023141"/>
    </source>
</evidence>
<dbReference type="PROSITE" id="PS00858">
    <property type="entry name" value="PREPHENATE_DEHYDR_2"/>
    <property type="match status" value="1"/>
</dbReference>
<dbReference type="InterPro" id="IPR018528">
    <property type="entry name" value="Preph_deHydtase_CS"/>
</dbReference>
<dbReference type="Pfam" id="PF01842">
    <property type="entry name" value="ACT"/>
    <property type="match status" value="1"/>
</dbReference>
<dbReference type="Gene3D" id="3.30.70.260">
    <property type="match status" value="1"/>
</dbReference>
<evidence type="ECO:0000256" key="3">
    <source>
        <dbReference type="ARBA" id="ARBA00021872"/>
    </source>
</evidence>
<keyword evidence="7 10" id="KW-0456">Lyase</keyword>
<keyword evidence="4 10" id="KW-0028">Amino-acid biosynthesis</keyword>
<evidence type="ECO:0000256" key="6">
    <source>
        <dbReference type="ARBA" id="ARBA00023222"/>
    </source>
</evidence>
<dbReference type="KEGG" id="csn:Cyast_2123"/>
<dbReference type="CDD" id="cd04905">
    <property type="entry name" value="ACT_CM-PDT"/>
    <property type="match status" value="1"/>
</dbReference>
<evidence type="ECO:0000256" key="7">
    <source>
        <dbReference type="ARBA" id="ARBA00023239"/>
    </source>
</evidence>
<sequence>MIKSIAHLGPKGTYSEVATLIYAQNLEAQTGIETELVPYPNIAQTLLAVADGRADVAVVPVENSIQGIVSMTLDSLWELDGLQIQQGLTLPVVHNFLSRGNSLEGIKTVYSHPQALAQCQKWLDQHTPDAKLVAANSTTEALQVVNHDPTAGAIASLRAAQLYDLPIKEANINDYPDNCTRFWVVSKEKKEDGDYVSLGFSFEKNKPGVLVKPLQIFAEHNINLTRIESRPTKRSLGEYLFFIDLQKKESKKEVNLALSDLSSLTKTLKIFGNYNVLNIDYSQCENLPI</sequence>
<evidence type="ECO:0000256" key="9">
    <source>
        <dbReference type="PIRSR" id="PIRSR001500-2"/>
    </source>
</evidence>
<evidence type="ECO:0000259" key="11">
    <source>
        <dbReference type="PROSITE" id="PS51171"/>
    </source>
</evidence>
<dbReference type="SUPFAM" id="SSF53850">
    <property type="entry name" value="Periplasmic binding protein-like II"/>
    <property type="match status" value="1"/>
</dbReference>
<dbReference type="InterPro" id="IPR002912">
    <property type="entry name" value="ACT_dom"/>
</dbReference>
<dbReference type="EC" id="4.2.1.51" evidence="2 10"/>
<dbReference type="PROSITE" id="PS51671">
    <property type="entry name" value="ACT"/>
    <property type="match status" value="1"/>
</dbReference>
<dbReference type="Proteomes" id="UP000010483">
    <property type="component" value="Chromosome"/>
</dbReference>
<dbReference type="PANTHER" id="PTHR21022">
    <property type="entry name" value="PREPHENATE DEHYDRATASE P PROTEIN"/>
    <property type="match status" value="1"/>
</dbReference>
<reference evidence="14" key="1">
    <citation type="journal article" date="2013" name="Proc. Natl. Acad. Sci. U.S.A.">
        <title>Improving the coverage of the cyanobacterial phylum using diversity-driven genome sequencing.</title>
        <authorList>
            <person name="Shih P.M."/>
            <person name="Wu D."/>
            <person name="Latifi A."/>
            <person name="Axen S.D."/>
            <person name="Fewer D.P."/>
            <person name="Talla E."/>
            <person name="Calteau A."/>
            <person name="Cai F."/>
            <person name="Tandeau de Marsac N."/>
            <person name="Rippka R."/>
            <person name="Herdman M."/>
            <person name="Sivonen K."/>
            <person name="Coursin T."/>
            <person name="Laurent T."/>
            <person name="Goodwin L."/>
            <person name="Nolan M."/>
            <person name="Davenport K.W."/>
            <person name="Han C.S."/>
            <person name="Rubin E.M."/>
            <person name="Eisen J.A."/>
            <person name="Woyke T."/>
            <person name="Gugger M."/>
            <person name="Kerfeld C.A."/>
        </authorList>
    </citation>
    <scope>NUCLEOTIDE SEQUENCE [LARGE SCALE GENOMIC DNA]</scope>
    <source>
        <strain evidence="14">ATCC 29140 / PCC 7202</strain>
    </source>
</reference>
<feature type="domain" description="Prephenate dehydratase" evidence="11">
    <location>
        <begin position="4"/>
        <end position="187"/>
    </location>
</feature>
<dbReference type="PROSITE" id="PS51171">
    <property type="entry name" value="PREPHENATE_DEHYDR_3"/>
    <property type="match status" value="1"/>
</dbReference>
<evidence type="ECO:0000256" key="1">
    <source>
        <dbReference type="ARBA" id="ARBA00004741"/>
    </source>
</evidence>
<feature type="domain" description="ACT" evidence="12">
    <location>
        <begin position="198"/>
        <end position="275"/>
    </location>
</feature>
<dbReference type="PIRSF" id="PIRSF001500">
    <property type="entry name" value="Chor_mut_pdt_Ppr"/>
    <property type="match status" value="1"/>
</dbReference>
<dbReference type="InterPro" id="IPR045865">
    <property type="entry name" value="ACT-like_dom_sf"/>
</dbReference>
<dbReference type="GO" id="GO:0009094">
    <property type="term" value="P:L-phenylalanine biosynthetic process"/>
    <property type="evidence" value="ECO:0007669"/>
    <property type="project" value="UniProtKB-UniPathway"/>
</dbReference>
<evidence type="ECO:0000259" key="12">
    <source>
        <dbReference type="PROSITE" id="PS51671"/>
    </source>
</evidence>
<gene>
    <name evidence="10" type="primary">pheA</name>
    <name evidence="13" type="ordered locus">Cyast_2123</name>
</gene>
<protein>
    <recommendedName>
        <fullName evidence="3 10">Prephenate dehydratase</fullName>
        <shortName evidence="10">PDT</shortName>
        <ecNumber evidence="2 10">4.2.1.51</ecNumber>
    </recommendedName>
</protein>
<keyword evidence="14" id="KW-1185">Reference proteome</keyword>
<dbReference type="GO" id="GO:0004664">
    <property type="term" value="F:prephenate dehydratase activity"/>
    <property type="evidence" value="ECO:0007669"/>
    <property type="project" value="UniProtKB-UniRule"/>
</dbReference>
<dbReference type="GO" id="GO:0005737">
    <property type="term" value="C:cytoplasm"/>
    <property type="evidence" value="ECO:0007669"/>
    <property type="project" value="TreeGrafter"/>
</dbReference>
<dbReference type="AlphaFoldDB" id="K9YPN9"/>
<feature type="site" description="Essential for prephenate dehydratase activity" evidence="9">
    <location>
        <position position="180"/>
    </location>
</feature>
<keyword evidence="6 10" id="KW-0584">Phenylalanine biosynthesis</keyword>
<evidence type="ECO:0000313" key="13">
    <source>
        <dbReference type="EMBL" id="AFZ48073.1"/>
    </source>
</evidence>
<keyword evidence="5 10" id="KW-0057">Aromatic amino acid biosynthesis</keyword>
<dbReference type="EMBL" id="CP003940">
    <property type="protein sequence ID" value="AFZ48073.1"/>
    <property type="molecule type" value="Genomic_DNA"/>
</dbReference>
<dbReference type="UniPathway" id="UPA00121">
    <property type="reaction ID" value="UER00345"/>
</dbReference>
<dbReference type="Pfam" id="PF00800">
    <property type="entry name" value="PDT"/>
    <property type="match status" value="1"/>
</dbReference>
<dbReference type="FunFam" id="3.40.190.10:FF:000034">
    <property type="entry name" value="Chorismate mutase/prephenate dehydratase"/>
    <property type="match status" value="1"/>
</dbReference>
<comment type="catalytic activity">
    <reaction evidence="8 10">
        <text>prephenate + H(+) = 3-phenylpyruvate + CO2 + H2O</text>
        <dbReference type="Rhea" id="RHEA:21648"/>
        <dbReference type="ChEBI" id="CHEBI:15377"/>
        <dbReference type="ChEBI" id="CHEBI:15378"/>
        <dbReference type="ChEBI" id="CHEBI:16526"/>
        <dbReference type="ChEBI" id="CHEBI:18005"/>
        <dbReference type="ChEBI" id="CHEBI:29934"/>
        <dbReference type="EC" id="4.2.1.51"/>
    </reaction>
</comment>
<dbReference type="HOGENOM" id="CLU_035008_0_2_3"/>
<dbReference type="PANTHER" id="PTHR21022:SF19">
    <property type="entry name" value="PREPHENATE DEHYDRATASE-RELATED"/>
    <property type="match status" value="1"/>
</dbReference>
<dbReference type="SUPFAM" id="SSF55021">
    <property type="entry name" value="ACT-like"/>
    <property type="match status" value="1"/>
</dbReference>
<name>K9YPN9_CYASC</name>
<accession>K9YPN9</accession>
<dbReference type="CDD" id="cd13630">
    <property type="entry name" value="PBP2_PDT_1"/>
    <property type="match status" value="1"/>
</dbReference>
<dbReference type="eggNOG" id="COG0077">
    <property type="taxonomic scope" value="Bacteria"/>
</dbReference>
<evidence type="ECO:0000256" key="8">
    <source>
        <dbReference type="ARBA" id="ARBA00047848"/>
    </source>
</evidence>
<dbReference type="NCBIfam" id="NF008865">
    <property type="entry name" value="PRK11898.1"/>
    <property type="match status" value="1"/>
</dbReference>
<dbReference type="InterPro" id="IPR008242">
    <property type="entry name" value="Chor_mutase/pphenate_deHydtase"/>
</dbReference>
<evidence type="ECO:0000256" key="10">
    <source>
        <dbReference type="RuleBase" id="RU361254"/>
    </source>
</evidence>
<evidence type="ECO:0000256" key="2">
    <source>
        <dbReference type="ARBA" id="ARBA00013147"/>
    </source>
</evidence>
<dbReference type="STRING" id="292563.Cyast_2123"/>
<organism evidence="13 14">
    <name type="scientific">Cyanobacterium stanieri (strain ATCC 29140 / PCC 7202)</name>
    <dbReference type="NCBI Taxonomy" id="292563"/>
    <lineage>
        <taxon>Bacteria</taxon>
        <taxon>Bacillati</taxon>
        <taxon>Cyanobacteriota</taxon>
        <taxon>Cyanophyceae</taxon>
        <taxon>Oscillatoriophycideae</taxon>
        <taxon>Chroococcales</taxon>
        <taxon>Geminocystaceae</taxon>
        <taxon>Cyanobacterium</taxon>
    </lineage>
</organism>
<proteinExistence type="predicted"/>